<feature type="domain" description="XPG N-terminal" evidence="2">
    <location>
        <begin position="1"/>
        <end position="96"/>
    </location>
</feature>
<dbReference type="Proteomes" id="UP000225706">
    <property type="component" value="Unassembled WGS sequence"/>
</dbReference>
<keyword evidence="5" id="KW-1185">Reference proteome</keyword>
<dbReference type="InterPro" id="IPR039436">
    <property type="entry name" value="Asteroid_dom"/>
</dbReference>
<evidence type="ECO:0000313" key="4">
    <source>
        <dbReference type="EMBL" id="PFX14040.1"/>
    </source>
</evidence>
<dbReference type="InterPro" id="IPR026832">
    <property type="entry name" value="Asteroid"/>
</dbReference>
<name>A0A2B4RC02_STYPI</name>
<evidence type="ECO:0000259" key="2">
    <source>
        <dbReference type="Pfam" id="PF00752"/>
    </source>
</evidence>
<comment type="similarity">
    <text evidence="1">Belongs to the asteroid family.</text>
</comment>
<dbReference type="Gene3D" id="3.40.50.1010">
    <property type="entry name" value="5'-nuclease"/>
    <property type="match status" value="1"/>
</dbReference>
<dbReference type="Pfam" id="PF00752">
    <property type="entry name" value="XPG_N"/>
    <property type="match status" value="1"/>
</dbReference>
<dbReference type="SUPFAM" id="SSF88723">
    <property type="entry name" value="PIN domain-like"/>
    <property type="match status" value="1"/>
</dbReference>
<evidence type="ECO:0000313" key="5">
    <source>
        <dbReference type="Proteomes" id="UP000225706"/>
    </source>
</evidence>
<proteinExistence type="inferred from homology"/>
<organism evidence="4 5">
    <name type="scientific">Stylophora pistillata</name>
    <name type="common">Smooth cauliflower coral</name>
    <dbReference type="NCBI Taxonomy" id="50429"/>
    <lineage>
        <taxon>Eukaryota</taxon>
        <taxon>Metazoa</taxon>
        <taxon>Cnidaria</taxon>
        <taxon>Anthozoa</taxon>
        <taxon>Hexacorallia</taxon>
        <taxon>Scleractinia</taxon>
        <taxon>Astrocoeniina</taxon>
        <taxon>Pocilloporidae</taxon>
        <taxon>Stylophora</taxon>
    </lineage>
</organism>
<dbReference type="AlphaFoldDB" id="A0A2B4RC02"/>
<dbReference type="PANTHER" id="PTHR15665:SF1">
    <property type="entry name" value="PROTEIN ASTEROID HOMOLOG 1"/>
    <property type="match status" value="1"/>
</dbReference>
<sequence length="598" mass="67938">MGIPGLTSYINSLGTLWTEINLQNTELVIDGPCLCHYLYDSNGLDCRCGGQYQEYYDVVVSFFDALISYGVEPYVVFDGAYDDKKLETREKRAKDKVKTSNALSQSADDRLFLLPPLAKDVFVDALRNRGVKFAFSDREADREIASLANAWNCPVLSNDSDFFIFDIKAGYIPITFFNWNSSCLTVRIFYRRKLAMHFQIRAELIPLFASLAGNDYVSCNLLSAFHRALNPIQTSNHSREKGAKFESLANMLSKPPDSSEEEALERALKLVKPAENGEHLRQAVELSLQEYTLRKSNLLGYFQDNSVSSSLKTQSKGEINDWVLRQFRNGKFSVNCIRCLTSRKVFLEIPVENCTEKSANCCSLWLRQFMYGILNDAETKADEGNIEVIHEWDREGLSVKKSAVEPYQESVVPSLSCIPSLVLGEPVHFLLFALYSDITDVRSLREEFILIAASLRYLINNAQPPLKVNHLKALLCCCVNLEEGKFCNREERTARPEQSSWPFDIRAAQSFAQWQCVLRDAIHLNFTLLEPVPVPSIHKTFNGKMAQQLLERLQQVHESKGNDCKPEISSDCQTNSPGQRQRKCLEQSLENFDIDVRV</sequence>
<dbReference type="OrthoDB" id="6022536at2759"/>
<accession>A0A2B4RC02</accession>
<reference evidence="5" key="1">
    <citation type="journal article" date="2017" name="bioRxiv">
        <title>Comparative analysis of the genomes of Stylophora pistillata and Acropora digitifera provides evidence for extensive differences between species of corals.</title>
        <authorList>
            <person name="Voolstra C.R."/>
            <person name="Li Y."/>
            <person name="Liew Y.J."/>
            <person name="Baumgarten S."/>
            <person name="Zoccola D."/>
            <person name="Flot J.-F."/>
            <person name="Tambutte S."/>
            <person name="Allemand D."/>
            <person name="Aranda M."/>
        </authorList>
    </citation>
    <scope>NUCLEOTIDE SEQUENCE [LARGE SCALE GENOMIC DNA]</scope>
</reference>
<evidence type="ECO:0000256" key="1">
    <source>
        <dbReference type="ARBA" id="ARBA00007398"/>
    </source>
</evidence>
<evidence type="ECO:0000259" key="3">
    <source>
        <dbReference type="Pfam" id="PF12813"/>
    </source>
</evidence>
<dbReference type="InterPro" id="IPR029060">
    <property type="entry name" value="PIN-like_dom_sf"/>
</dbReference>
<gene>
    <name evidence="4" type="primary">ASTE1</name>
    <name evidence="4" type="ORF">AWC38_SpisGene21836</name>
</gene>
<comment type="caution">
    <text evidence="4">The sequence shown here is derived from an EMBL/GenBank/DDBJ whole genome shotgun (WGS) entry which is preliminary data.</text>
</comment>
<protein>
    <submittedName>
        <fullName evidence="4">Protein asteroid-like 1</fullName>
    </submittedName>
</protein>
<dbReference type="PANTHER" id="PTHR15665">
    <property type="entry name" value="ASTEROID PROTEIN"/>
    <property type="match status" value="1"/>
</dbReference>
<feature type="domain" description="Asteroid" evidence="3">
    <location>
        <begin position="123"/>
        <end position="394"/>
    </location>
</feature>
<dbReference type="EMBL" id="LSMT01000849">
    <property type="protein sequence ID" value="PFX14040.1"/>
    <property type="molecule type" value="Genomic_DNA"/>
</dbReference>
<dbReference type="STRING" id="50429.A0A2B4RC02"/>
<dbReference type="InterPro" id="IPR006085">
    <property type="entry name" value="XPG_DNA_repair_N"/>
</dbReference>
<dbReference type="Pfam" id="PF12813">
    <property type="entry name" value="XPG_I_2"/>
    <property type="match status" value="1"/>
</dbReference>
<dbReference type="GO" id="GO:0004518">
    <property type="term" value="F:nuclease activity"/>
    <property type="evidence" value="ECO:0007669"/>
    <property type="project" value="InterPro"/>
</dbReference>